<dbReference type="SUPFAM" id="SSF51905">
    <property type="entry name" value="FAD/NAD(P)-binding domain"/>
    <property type="match status" value="1"/>
</dbReference>
<dbReference type="GO" id="GO:0050660">
    <property type="term" value="F:flavin adenine dinucleotide binding"/>
    <property type="evidence" value="ECO:0007669"/>
    <property type="project" value="InterPro"/>
</dbReference>
<evidence type="ECO:0000256" key="5">
    <source>
        <dbReference type="ARBA" id="ARBA00023002"/>
    </source>
</evidence>
<keyword evidence="6 9" id="KW-0520">NAD</keyword>
<keyword evidence="5" id="KW-0560">Oxidoreductase</keyword>
<feature type="domain" description="FAD/NAD(P)-binding" evidence="11">
    <location>
        <begin position="208"/>
        <end position="491"/>
    </location>
</feature>
<dbReference type="GO" id="GO:0051287">
    <property type="term" value="F:NAD binding"/>
    <property type="evidence" value="ECO:0007669"/>
    <property type="project" value="InterPro"/>
</dbReference>
<dbReference type="PROSITE" id="PS00573">
    <property type="entry name" value="PYRIDINE_REDOX_2"/>
    <property type="match status" value="1"/>
</dbReference>
<dbReference type="PIRSF" id="PIRSF000238">
    <property type="entry name" value="AhpF"/>
    <property type="match status" value="1"/>
</dbReference>
<dbReference type="InterPro" id="IPR036188">
    <property type="entry name" value="FAD/NAD-bd_sf"/>
</dbReference>
<evidence type="ECO:0000256" key="4">
    <source>
        <dbReference type="ARBA" id="ARBA00022827"/>
    </source>
</evidence>
<dbReference type="Gene3D" id="3.50.50.60">
    <property type="entry name" value="FAD/NAD(P)-binding domain"/>
    <property type="match status" value="2"/>
</dbReference>
<dbReference type="InterPro" id="IPR036249">
    <property type="entry name" value="Thioredoxin-like_sf"/>
</dbReference>
<comment type="similarity">
    <text evidence="1">Belongs to the class-II pyridine nucleotide-disulfide oxidoreductase family.</text>
</comment>
<accession>A0A133PJR8</accession>
<dbReference type="CDD" id="cd02974">
    <property type="entry name" value="AhpF_NTD_N"/>
    <property type="match status" value="1"/>
</dbReference>
<organism evidence="13">
    <name type="scientific">Peptoniphilus harei</name>
    <dbReference type="NCBI Taxonomy" id="54005"/>
    <lineage>
        <taxon>Bacteria</taxon>
        <taxon>Bacillati</taxon>
        <taxon>Bacillota</taxon>
        <taxon>Tissierellia</taxon>
        <taxon>Tissierellales</taxon>
        <taxon>Peptoniphilaceae</taxon>
        <taxon>Peptoniphilus</taxon>
    </lineage>
</organism>
<dbReference type="InterPro" id="IPR012081">
    <property type="entry name" value="Alkyl_hydroperoxide_Rdtase_suF"/>
</dbReference>
<comment type="caution">
    <text evidence="13">The sequence shown here is derived from an EMBL/GenBank/DDBJ whole genome shotgun (WGS) entry which is preliminary data.</text>
</comment>
<name>A0A133PJR8_9FIRM</name>
<dbReference type="InterPro" id="IPR044141">
    <property type="entry name" value="AhpF_NTD_C"/>
</dbReference>
<comment type="subunit">
    <text evidence="2">Homodimer.</text>
</comment>
<feature type="binding site" evidence="9">
    <location>
        <begin position="465"/>
        <end position="475"/>
    </location>
    <ligand>
        <name>FAD</name>
        <dbReference type="ChEBI" id="CHEBI:57692"/>
    </ligand>
</feature>
<evidence type="ECO:0000256" key="9">
    <source>
        <dbReference type="PIRSR" id="PIRSR000238-1"/>
    </source>
</evidence>
<dbReference type="GO" id="GO:0102039">
    <property type="term" value="F:NADH-dependent peroxiredoxin activity"/>
    <property type="evidence" value="ECO:0007669"/>
    <property type="project" value="InterPro"/>
</dbReference>
<dbReference type="PATRIC" id="fig|54005.3.peg.1690"/>
<dbReference type="PRINTS" id="PR00469">
    <property type="entry name" value="PNDRDTASEII"/>
</dbReference>
<gene>
    <name evidence="13" type="ORF">HMPREF3229_01729</name>
</gene>
<keyword evidence="9" id="KW-0521">NADP</keyword>
<evidence type="ECO:0000313" key="13">
    <source>
        <dbReference type="EMBL" id="KXA28733.1"/>
    </source>
</evidence>
<keyword evidence="4 9" id="KW-0274">FAD</keyword>
<dbReference type="RefSeq" id="WP_060800686.1">
    <property type="nucleotide sequence ID" value="NZ_KQ957105.1"/>
</dbReference>
<evidence type="ECO:0000256" key="10">
    <source>
        <dbReference type="PIRSR" id="PIRSR000238-2"/>
    </source>
</evidence>
<dbReference type="NCBIfam" id="TIGR03140">
    <property type="entry name" value="AhpF"/>
    <property type="match status" value="1"/>
</dbReference>
<sequence length="507" mass="55239">MLDQNLKNQVKGYLQLLEREVVISISLDDSENSKKLRDFVDEVISLTDKIKVEEADLKFKPSFSLSSGSVSGVTFAGLPLGHEFESFILALLQVGGHPPKIDDKTRERIEALDEEMEFETMVSLSCHNCPEVVQSLNIMAVLNPKIRHTMVDGSVFTDYVEDLGVLAVPTTYLNSEVFNNGKSSLDEILNKISHEEVDLKLEEKTVFDSLVIGGGPGGATAAIYGARKGIKVGLVAEEFGGQVKETLSIENITGIEYTEGPKYMDDVKVHLDKYKVDIIEGASVTDIEEGNPLKVITNKGELFAKTVIIATGAKWRLIGIPGEIEFRNKGVAYCTHCDGPLFKGKKVTVIGGGNSGIEAAIDLASLAKEVLVLEFLPELKADKVLQDKLREFKNVRIVTNAETQALTGEKVLEKISYKDRISGEVIEEKTEGCFIQVGLVPMTEWADMVEKNPRGEIIVDEFGATSLEGVYGAGDCTNSAFKQIVIAEGSGATAALGAYNYLMTKSK</sequence>
<dbReference type="InterPro" id="IPR023753">
    <property type="entry name" value="FAD/NAD-binding_dom"/>
</dbReference>
<evidence type="ECO:0000259" key="11">
    <source>
        <dbReference type="Pfam" id="PF07992"/>
    </source>
</evidence>
<keyword evidence="3" id="KW-0285">Flavoprotein</keyword>
<keyword evidence="7 10" id="KW-1015">Disulfide bond</keyword>
<dbReference type="PROSITE" id="PS51354">
    <property type="entry name" value="GLUTAREDOXIN_2"/>
    <property type="match status" value="1"/>
</dbReference>
<keyword evidence="8 10" id="KW-0676">Redox-active center</keyword>
<evidence type="ECO:0000256" key="3">
    <source>
        <dbReference type="ARBA" id="ARBA00022630"/>
    </source>
</evidence>
<dbReference type="GO" id="GO:0000302">
    <property type="term" value="P:response to reactive oxygen species"/>
    <property type="evidence" value="ECO:0007669"/>
    <property type="project" value="InterPro"/>
</dbReference>
<evidence type="ECO:0000256" key="6">
    <source>
        <dbReference type="ARBA" id="ARBA00023027"/>
    </source>
</evidence>
<dbReference type="CDD" id="cd03026">
    <property type="entry name" value="AhpF_NTD_C"/>
    <property type="match status" value="1"/>
</dbReference>
<dbReference type="Pfam" id="PF07992">
    <property type="entry name" value="Pyr_redox_2"/>
    <property type="match status" value="1"/>
</dbReference>
<dbReference type="InterPro" id="IPR044142">
    <property type="entry name" value="AhpF_NTD_N"/>
</dbReference>
<dbReference type="Pfam" id="PF13192">
    <property type="entry name" value="Thioredoxin_3"/>
    <property type="match status" value="1"/>
</dbReference>
<dbReference type="InterPro" id="IPR050097">
    <property type="entry name" value="Ferredoxin-NADP_redctase_2"/>
</dbReference>
<dbReference type="EMBL" id="LRQE01000041">
    <property type="protein sequence ID" value="KXA28733.1"/>
    <property type="molecule type" value="Genomic_DNA"/>
</dbReference>
<evidence type="ECO:0000256" key="2">
    <source>
        <dbReference type="ARBA" id="ARBA00011738"/>
    </source>
</evidence>
<feature type="binding site" evidence="9">
    <location>
        <begin position="346"/>
        <end position="360"/>
    </location>
    <ligand>
        <name>NAD(+)</name>
        <dbReference type="ChEBI" id="CHEBI:57540"/>
    </ligand>
</feature>
<dbReference type="PRINTS" id="PR00368">
    <property type="entry name" value="FADPNR"/>
</dbReference>
<evidence type="ECO:0000313" key="14">
    <source>
        <dbReference type="Proteomes" id="UP000070174"/>
    </source>
</evidence>
<dbReference type="SUPFAM" id="SSF52833">
    <property type="entry name" value="Thioredoxin-like"/>
    <property type="match status" value="2"/>
</dbReference>
<dbReference type="GO" id="GO:0016668">
    <property type="term" value="F:oxidoreductase activity, acting on a sulfur group of donors, NAD(P) as acceptor"/>
    <property type="evidence" value="ECO:0007669"/>
    <property type="project" value="UniProtKB-ARBA"/>
</dbReference>
<dbReference type="PANTHER" id="PTHR48105">
    <property type="entry name" value="THIOREDOXIN REDUCTASE 1-RELATED-RELATED"/>
    <property type="match status" value="1"/>
</dbReference>
<dbReference type="InterPro" id="IPR008255">
    <property type="entry name" value="Pyr_nucl-diS_OxRdtase_2_AS"/>
</dbReference>
<dbReference type="InterPro" id="IPR012336">
    <property type="entry name" value="Thioredoxin-like_fold"/>
</dbReference>
<evidence type="ECO:0000256" key="7">
    <source>
        <dbReference type="ARBA" id="ARBA00023157"/>
    </source>
</evidence>
<dbReference type="Gene3D" id="3.40.30.80">
    <property type="match status" value="1"/>
</dbReference>
<protein>
    <submittedName>
        <fullName evidence="13">Alkyl hydroperoxide reductase, F subunit</fullName>
    </submittedName>
</protein>
<feature type="domain" description="Thioredoxin-like fold" evidence="12">
    <location>
        <begin position="117"/>
        <end position="191"/>
    </location>
</feature>
<proteinExistence type="inferred from homology"/>
<dbReference type="Proteomes" id="UP000070174">
    <property type="component" value="Unassembled WGS sequence"/>
</dbReference>
<comment type="cofactor">
    <cofactor evidence="9">
        <name>FAD</name>
        <dbReference type="ChEBI" id="CHEBI:57692"/>
    </cofactor>
    <text evidence="9">Binds 1 FAD per subunit.</text>
</comment>
<evidence type="ECO:0000259" key="12">
    <source>
        <dbReference type="Pfam" id="PF13192"/>
    </source>
</evidence>
<evidence type="ECO:0000256" key="8">
    <source>
        <dbReference type="ARBA" id="ARBA00023284"/>
    </source>
</evidence>
<feature type="disulfide bond" description="Redox-active" evidence="10">
    <location>
        <begin position="334"/>
        <end position="337"/>
    </location>
</feature>
<evidence type="ECO:0000256" key="1">
    <source>
        <dbReference type="ARBA" id="ARBA00009333"/>
    </source>
</evidence>
<feature type="binding site" evidence="9">
    <location>
        <begin position="208"/>
        <end position="223"/>
    </location>
    <ligand>
        <name>FAD</name>
        <dbReference type="ChEBI" id="CHEBI:57692"/>
    </ligand>
</feature>
<reference evidence="13 14" key="1">
    <citation type="submission" date="2016-01" db="EMBL/GenBank/DDBJ databases">
        <authorList>
            <person name="Oliw E.H."/>
        </authorList>
    </citation>
    <scope>NUCLEOTIDE SEQUENCE [LARGE SCALE GENOMIC DNA]</scope>
    <source>
        <strain evidence="13 14">CMW7756A</strain>
    </source>
</reference>
<dbReference type="AlphaFoldDB" id="A0A133PJR8"/>